<dbReference type="SUPFAM" id="SSF51197">
    <property type="entry name" value="Clavaminate synthase-like"/>
    <property type="match status" value="1"/>
</dbReference>
<proteinExistence type="predicted"/>
<dbReference type="InterPro" id="IPR050231">
    <property type="entry name" value="Iron_ascorbate_oxido_reductase"/>
</dbReference>
<dbReference type="EMBL" id="BQKI01000075">
    <property type="protein sequence ID" value="GJN21640.1"/>
    <property type="molecule type" value="Genomic_DNA"/>
</dbReference>
<keyword evidence="2" id="KW-0479">Metal-binding</keyword>
<feature type="domain" description="Non-haem dioxygenase N-terminal" evidence="6">
    <location>
        <begin position="202"/>
        <end position="302"/>
    </location>
</feature>
<evidence type="ECO:0000256" key="2">
    <source>
        <dbReference type="ARBA" id="ARBA00022723"/>
    </source>
</evidence>
<sequence>MHAAPSGAGDGHPRGSLSIRRRPGSRVKQTDPRVLRRPSRLQVSPCATSHKASSSLLYCLARHEFQCVYCPLPLSHKHTCCSHRVDGLPPLPRSIYTEASFTSSRPDPDALTQKQAQLSFRVRIRCVKTYSSSSSEVYTARSGEPAMPAIIAGINAAEPPLADSYHALLRRCATTTGSACVTEPPPSPTTEVPLPVSEYCELPMIDVGCLMTTSDGSDSEEERAACAAAMARAAEEWGFFQVRNHGVRPELLEAMRREQARLFRLPLEAKHALLDSSYRWGTPTATSLQQLSWSEAFHFQLTGLISSNDDDATCNNNFGDLNALRYPLTAQAV</sequence>
<reference evidence="7" key="1">
    <citation type="journal article" date="2018" name="DNA Res.">
        <title>Multiple hybrid de novo genome assembly of finger millet, an orphan allotetraploid crop.</title>
        <authorList>
            <person name="Hatakeyama M."/>
            <person name="Aluri S."/>
            <person name="Balachadran M.T."/>
            <person name="Sivarajan S.R."/>
            <person name="Patrignani A."/>
            <person name="Gruter S."/>
            <person name="Poveda L."/>
            <person name="Shimizu-Inatsugi R."/>
            <person name="Baeten J."/>
            <person name="Francoijs K.J."/>
            <person name="Nataraja K.N."/>
            <person name="Reddy Y.A.N."/>
            <person name="Phadnis S."/>
            <person name="Ravikumar R.L."/>
            <person name="Schlapbach R."/>
            <person name="Sreeman S.M."/>
            <person name="Shimizu K.K."/>
        </authorList>
    </citation>
    <scope>NUCLEOTIDE SEQUENCE</scope>
</reference>
<keyword evidence="3" id="KW-0560">Oxidoreductase</keyword>
<dbReference type="Proteomes" id="UP001054889">
    <property type="component" value="Unassembled WGS sequence"/>
</dbReference>
<comment type="cofactor">
    <cofactor evidence="1">
        <name>L-ascorbate</name>
        <dbReference type="ChEBI" id="CHEBI:38290"/>
    </cofactor>
</comment>
<evidence type="ECO:0000259" key="6">
    <source>
        <dbReference type="Pfam" id="PF14226"/>
    </source>
</evidence>
<dbReference type="InterPro" id="IPR027443">
    <property type="entry name" value="IPNS-like_sf"/>
</dbReference>
<evidence type="ECO:0000313" key="8">
    <source>
        <dbReference type="Proteomes" id="UP001054889"/>
    </source>
</evidence>
<reference evidence="7" key="2">
    <citation type="submission" date="2021-12" db="EMBL/GenBank/DDBJ databases">
        <title>Resequencing data analysis of finger millet.</title>
        <authorList>
            <person name="Hatakeyama M."/>
            <person name="Aluri S."/>
            <person name="Balachadran M.T."/>
            <person name="Sivarajan S.R."/>
            <person name="Poveda L."/>
            <person name="Shimizu-Inatsugi R."/>
            <person name="Schlapbach R."/>
            <person name="Sreeman S.M."/>
            <person name="Shimizu K.K."/>
        </authorList>
    </citation>
    <scope>NUCLEOTIDE SEQUENCE</scope>
</reference>
<keyword evidence="4" id="KW-0408">Iron</keyword>
<protein>
    <recommendedName>
        <fullName evidence="6">Non-haem dioxygenase N-terminal domain-containing protein</fullName>
    </recommendedName>
</protein>
<dbReference type="GO" id="GO:0046872">
    <property type="term" value="F:metal ion binding"/>
    <property type="evidence" value="ECO:0007669"/>
    <property type="project" value="UniProtKB-KW"/>
</dbReference>
<keyword evidence="8" id="KW-1185">Reference proteome</keyword>
<dbReference type="GO" id="GO:0016491">
    <property type="term" value="F:oxidoreductase activity"/>
    <property type="evidence" value="ECO:0007669"/>
    <property type="project" value="UniProtKB-KW"/>
</dbReference>
<evidence type="ECO:0000256" key="1">
    <source>
        <dbReference type="ARBA" id="ARBA00001961"/>
    </source>
</evidence>
<organism evidence="7 8">
    <name type="scientific">Eleusine coracana subsp. coracana</name>
    <dbReference type="NCBI Taxonomy" id="191504"/>
    <lineage>
        <taxon>Eukaryota</taxon>
        <taxon>Viridiplantae</taxon>
        <taxon>Streptophyta</taxon>
        <taxon>Embryophyta</taxon>
        <taxon>Tracheophyta</taxon>
        <taxon>Spermatophyta</taxon>
        <taxon>Magnoliopsida</taxon>
        <taxon>Liliopsida</taxon>
        <taxon>Poales</taxon>
        <taxon>Poaceae</taxon>
        <taxon>PACMAD clade</taxon>
        <taxon>Chloridoideae</taxon>
        <taxon>Cynodonteae</taxon>
        <taxon>Eleusininae</taxon>
        <taxon>Eleusine</taxon>
    </lineage>
</organism>
<dbReference type="AlphaFoldDB" id="A0AAV5EH99"/>
<evidence type="ECO:0000256" key="5">
    <source>
        <dbReference type="SAM" id="MobiDB-lite"/>
    </source>
</evidence>
<dbReference type="InterPro" id="IPR026992">
    <property type="entry name" value="DIOX_N"/>
</dbReference>
<dbReference type="Pfam" id="PF14226">
    <property type="entry name" value="DIOX_N"/>
    <property type="match status" value="1"/>
</dbReference>
<evidence type="ECO:0000256" key="4">
    <source>
        <dbReference type="ARBA" id="ARBA00023004"/>
    </source>
</evidence>
<evidence type="ECO:0000313" key="7">
    <source>
        <dbReference type="EMBL" id="GJN21640.1"/>
    </source>
</evidence>
<feature type="region of interest" description="Disordered" evidence="5">
    <location>
        <begin position="1"/>
        <end position="43"/>
    </location>
</feature>
<gene>
    <name evidence="7" type="primary">gb09134</name>
    <name evidence="7" type="ORF">PR202_gb09134</name>
</gene>
<evidence type="ECO:0000256" key="3">
    <source>
        <dbReference type="ARBA" id="ARBA00023002"/>
    </source>
</evidence>
<dbReference type="PANTHER" id="PTHR47990">
    <property type="entry name" value="2-OXOGLUTARATE (2OG) AND FE(II)-DEPENDENT OXYGENASE SUPERFAMILY PROTEIN-RELATED"/>
    <property type="match status" value="1"/>
</dbReference>
<accession>A0AAV5EH99</accession>
<name>A0AAV5EH99_ELECO</name>
<dbReference type="Gene3D" id="2.60.120.330">
    <property type="entry name" value="B-lactam Antibiotic, Isopenicillin N Synthase, Chain"/>
    <property type="match status" value="1"/>
</dbReference>
<comment type="caution">
    <text evidence="7">The sequence shown here is derived from an EMBL/GenBank/DDBJ whole genome shotgun (WGS) entry which is preliminary data.</text>
</comment>